<keyword evidence="1" id="KW-0812">Transmembrane</keyword>
<keyword evidence="1" id="KW-1133">Transmembrane helix</keyword>
<protein>
    <submittedName>
        <fullName evidence="2">Ayr2 NADPH-dependent 1-acyl dihydroxyacetone phosphate reductase</fullName>
    </submittedName>
</protein>
<keyword evidence="3" id="KW-1185">Reference proteome</keyword>
<name>H8XBB4_CANO9</name>
<organism evidence="2 3">
    <name type="scientific">Candida orthopsilosis (strain 90-125)</name>
    <name type="common">Yeast</name>
    <dbReference type="NCBI Taxonomy" id="1136231"/>
    <lineage>
        <taxon>Eukaryota</taxon>
        <taxon>Fungi</taxon>
        <taxon>Dikarya</taxon>
        <taxon>Ascomycota</taxon>
        <taxon>Saccharomycotina</taxon>
        <taxon>Pichiomycetes</taxon>
        <taxon>Debaryomycetaceae</taxon>
        <taxon>Candida/Lodderomyces clade</taxon>
        <taxon>Candida</taxon>
    </lineage>
</organism>
<dbReference type="RefSeq" id="XP_003871487.1">
    <property type="nucleotide sequence ID" value="XM_003871438.1"/>
</dbReference>
<keyword evidence="1" id="KW-0472">Membrane</keyword>
<evidence type="ECO:0000256" key="1">
    <source>
        <dbReference type="SAM" id="Phobius"/>
    </source>
</evidence>
<evidence type="ECO:0000313" key="3">
    <source>
        <dbReference type="Proteomes" id="UP000005018"/>
    </source>
</evidence>
<gene>
    <name evidence="2" type="ORF">CORT_0H02530</name>
</gene>
<reference evidence="2 3" key="1">
    <citation type="journal article" date="2012" name="PLoS ONE">
        <title>Sequence and analysis of the genome of the pathogenic yeast Candida orthopsilosis.</title>
        <authorList>
            <person name="Riccombeni A."/>
            <person name="Vidanes G."/>
            <person name="Proux-Wera E."/>
            <person name="Wolfe K.H."/>
            <person name="Butler G."/>
        </authorList>
    </citation>
    <scope>NUCLEOTIDE SEQUENCE [LARGE SCALE GENOMIC DNA]</scope>
    <source>
        <strain evidence="2 3">Co 90-125</strain>
    </source>
</reference>
<feature type="transmembrane region" description="Helical" evidence="1">
    <location>
        <begin position="21"/>
        <end position="38"/>
    </location>
</feature>
<dbReference type="HOGENOM" id="CLU_1749396_0_0_1"/>
<dbReference type="KEGG" id="cot:CORT_0H02530"/>
<dbReference type="Proteomes" id="UP000005018">
    <property type="component" value="Chromosome 8"/>
</dbReference>
<dbReference type="GeneID" id="14542441"/>
<dbReference type="EMBL" id="HE681726">
    <property type="protein sequence ID" value="CCG25363.1"/>
    <property type="molecule type" value="Genomic_DNA"/>
</dbReference>
<evidence type="ECO:0000313" key="2">
    <source>
        <dbReference type="EMBL" id="CCG25363.1"/>
    </source>
</evidence>
<accession>H8XBB4</accession>
<sequence length="149" mass="17829">MKFHSRTACNKHYVTWYNWKFLFVSFVIMTQTPTLGLIGQLRWVVYLCTTILTLTSMHTYKCILEIGVETLYMGEGVSEQDIEYSLKAKTQLRTKTNDRHKHNELQRVFFQRWACFERHTTFSIANYVPSQFLRRSVYDRKILLHSIYA</sequence>
<dbReference type="AlphaFoldDB" id="H8XBB4"/>
<proteinExistence type="predicted"/>